<dbReference type="eggNOG" id="COG0271">
    <property type="taxonomic scope" value="Bacteria"/>
</dbReference>
<dbReference type="Pfam" id="PF01722">
    <property type="entry name" value="BolA"/>
    <property type="match status" value="1"/>
</dbReference>
<proteinExistence type="inferred from homology"/>
<comment type="caution">
    <text evidence="3">The sequence shown here is derived from an EMBL/GenBank/DDBJ whole genome shotgun (WGS) entry which is preliminary data.</text>
</comment>
<dbReference type="InterPro" id="IPR036065">
    <property type="entry name" value="BolA-like_sf"/>
</dbReference>
<protein>
    <submittedName>
        <fullName evidence="3">BolA-like protein</fullName>
    </submittedName>
</protein>
<dbReference type="EMBL" id="AALY01000002">
    <property type="protein sequence ID" value="EAP76622.1"/>
    <property type="molecule type" value="Genomic_DNA"/>
</dbReference>
<dbReference type="PIRSF" id="PIRSF003113">
    <property type="entry name" value="BolA"/>
    <property type="match status" value="1"/>
</dbReference>
<sequence length="92" mass="9875">MALYLVRGTTKEGAMAILASDIEALIRESFPNARISVQGDDGAHFAAEVIDESFRGKNRVQQQRAVYAALKGKMDGSNGELHALALTTKAPD</sequence>
<evidence type="ECO:0000256" key="2">
    <source>
        <dbReference type="RuleBase" id="RU003860"/>
    </source>
</evidence>
<dbReference type="Gene3D" id="3.30.300.90">
    <property type="entry name" value="BolA-like"/>
    <property type="match status" value="1"/>
</dbReference>
<accession>A3SQ82</accession>
<dbReference type="PANTHER" id="PTHR46229">
    <property type="entry name" value="BOLA TRANSCRIPTION REGULATOR"/>
    <property type="match status" value="1"/>
</dbReference>
<dbReference type="InterPro" id="IPR002634">
    <property type="entry name" value="BolA"/>
</dbReference>
<dbReference type="PANTHER" id="PTHR46229:SF2">
    <property type="entry name" value="BOLA-LIKE PROTEIN 1"/>
    <property type="match status" value="1"/>
</dbReference>
<dbReference type="STRING" id="89187.ISM_17190"/>
<dbReference type="Proteomes" id="UP000005954">
    <property type="component" value="Unassembled WGS sequence"/>
</dbReference>
<name>A3SQ82_ROSNI</name>
<dbReference type="AlphaFoldDB" id="A3SQ82"/>
<reference evidence="3 4" key="1">
    <citation type="submission" date="2005-12" db="EMBL/GenBank/DDBJ databases">
        <authorList>
            <person name="Moran M.A."/>
            <person name="Ferriera S."/>
            <person name="Johnson J."/>
            <person name="Kravitz S."/>
            <person name="Halpern A."/>
            <person name="Remington K."/>
            <person name="Beeson K."/>
            <person name="Tran B."/>
            <person name="Rogers Y.-H."/>
            <person name="Friedman R."/>
            <person name="Venter J.C."/>
        </authorList>
    </citation>
    <scope>NUCLEOTIDE SEQUENCE [LARGE SCALE GENOMIC DNA]</scope>
    <source>
        <strain evidence="4">ATCC BAA-591 / DSM 15170 / ISM</strain>
    </source>
</reference>
<organism evidence="3 4">
    <name type="scientific">Roseovarius nubinhibens (strain ATCC BAA-591 / DSM 15170 / ISM)</name>
    <dbReference type="NCBI Taxonomy" id="89187"/>
    <lineage>
        <taxon>Bacteria</taxon>
        <taxon>Pseudomonadati</taxon>
        <taxon>Pseudomonadota</taxon>
        <taxon>Alphaproteobacteria</taxon>
        <taxon>Rhodobacterales</taxon>
        <taxon>Roseobacteraceae</taxon>
        <taxon>Roseovarius</taxon>
    </lineage>
</organism>
<evidence type="ECO:0000256" key="1">
    <source>
        <dbReference type="ARBA" id="ARBA00005578"/>
    </source>
</evidence>
<comment type="similarity">
    <text evidence="1 2">Belongs to the BolA/IbaG family.</text>
</comment>
<dbReference type="InterPro" id="IPR050961">
    <property type="entry name" value="BolA/IbaG_stress_morph_reg"/>
</dbReference>
<dbReference type="HOGENOM" id="CLU_109462_4_2_5"/>
<dbReference type="SUPFAM" id="SSF82657">
    <property type="entry name" value="BolA-like"/>
    <property type="match status" value="1"/>
</dbReference>
<evidence type="ECO:0000313" key="4">
    <source>
        <dbReference type="Proteomes" id="UP000005954"/>
    </source>
</evidence>
<evidence type="ECO:0000313" key="3">
    <source>
        <dbReference type="EMBL" id="EAP76622.1"/>
    </source>
</evidence>
<gene>
    <name evidence="3" type="ORF">ISM_17190</name>
</gene>
<keyword evidence="4" id="KW-1185">Reference proteome</keyword>